<evidence type="ECO:0000313" key="2">
    <source>
        <dbReference type="EMBL" id="KGE13148.1"/>
    </source>
</evidence>
<dbReference type="Proteomes" id="UP000031802">
    <property type="component" value="Unassembled WGS sequence"/>
</dbReference>
<organism evidence="2 3">
    <name type="scientific">Sphingobacterium deserti</name>
    <dbReference type="NCBI Taxonomy" id="1229276"/>
    <lineage>
        <taxon>Bacteria</taxon>
        <taxon>Pseudomonadati</taxon>
        <taxon>Bacteroidota</taxon>
        <taxon>Sphingobacteriia</taxon>
        <taxon>Sphingobacteriales</taxon>
        <taxon>Sphingobacteriaceae</taxon>
        <taxon>Sphingobacterium</taxon>
    </lineage>
</organism>
<dbReference type="PATRIC" id="fig|1229276.3.peg.3086"/>
<sequence length="123" mass="13319">MLQRLIYISVFLMGLLLQPVASFACEEADTHASMSCCDEDQKADKELTKDCCTDYTDDAKGNKDNCANDASCHCPIVKTPMFITSFSAVENHIAILVPAHYPTASTAAPKSGFAATWLLPKIA</sequence>
<dbReference type="AlphaFoldDB" id="A0A0B8T2Q8"/>
<reference evidence="3" key="1">
    <citation type="submission" date="2014-04" db="EMBL/GenBank/DDBJ databases">
        <title>Whole-Genome optical mapping and complete genome sequence of Sphingobacterium deserti sp. nov., a new spaces isolated from desert in the west of China.</title>
        <authorList>
            <person name="Teng C."/>
            <person name="Zhou Z."/>
            <person name="Li X."/>
            <person name="Chen M."/>
            <person name="Lin M."/>
            <person name="Wang L."/>
            <person name="Su S."/>
            <person name="Zhang C."/>
            <person name="Zhang W."/>
        </authorList>
    </citation>
    <scope>NUCLEOTIDE SEQUENCE [LARGE SCALE GENOMIC DNA]</scope>
    <source>
        <strain evidence="3">ACCC05744</strain>
    </source>
</reference>
<feature type="chain" id="PRO_5002138588" evidence="1">
    <location>
        <begin position="25"/>
        <end position="123"/>
    </location>
</feature>
<proteinExistence type="predicted"/>
<evidence type="ECO:0000313" key="3">
    <source>
        <dbReference type="Proteomes" id="UP000031802"/>
    </source>
</evidence>
<dbReference type="PROSITE" id="PS51257">
    <property type="entry name" value="PROKAR_LIPOPROTEIN"/>
    <property type="match status" value="1"/>
</dbReference>
<name>A0A0B8T2Q8_9SPHI</name>
<feature type="signal peptide" evidence="1">
    <location>
        <begin position="1"/>
        <end position="24"/>
    </location>
</feature>
<dbReference type="STRING" id="1229276.DI53_2984"/>
<dbReference type="EMBL" id="JJMU01000054">
    <property type="protein sequence ID" value="KGE13148.1"/>
    <property type="molecule type" value="Genomic_DNA"/>
</dbReference>
<comment type="caution">
    <text evidence="2">The sequence shown here is derived from an EMBL/GenBank/DDBJ whole genome shotgun (WGS) entry which is preliminary data.</text>
</comment>
<reference evidence="2 3" key="2">
    <citation type="journal article" date="2015" name="PLoS ONE">
        <title>Whole-Genome Optical Mapping and Finished Genome Sequence of Sphingobacterium deserti sp. nov., a New Species Isolated from the Western Desert of China.</title>
        <authorList>
            <person name="Teng C."/>
            <person name="Zhou Z."/>
            <person name="Molnar I."/>
            <person name="Li X."/>
            <person name="Tang R."/>
            <person name="Chen M."/>
            <person name="Wang L."/>
            <person name="Su S."/>
            <person name="Zhang W."/>
            <person name="Lin M."/>
        </authorList>
    </citation>
    <scope>NUCLEOTIDE SEQUENCE [LARGE SCALE GENOMIC DNA]</scope>
    <source>
        <strain evidence="3">ACCC05744</strain>
    </source>
</reference>
<protein>
    <submittedName>
        <fullName evidence="2">Uncharacterized protein</fullName>
    </submittedName>
</protein>
<accession>A0A0B8T2Q8</accession>
<evidence type="ECO:0000256" key="1">
    <source>
        <dbReference type="SAM" id="SignalP"/>
    </source>
</evidence>
<gene>
    <name evidence="2" type="ORF">DI53_2984</name>
</gene>
<keyword evidence="3" id="KW-1185">Reference proteome</keyword>
<keyword evidence="1" id="KW-0732">Signal</keyword>